<feature type="compositionally biased region" description="Basic and acidic residues" evidence="4">
    <location>
        <begin position="16"/>
        <end position="56"/>
    </location>
</feature>
<proteinExistence type="predicted"/>
<feature type="compositionally biased region" description="Gly residues" evidence="4">
    <location>
        <begin position="830"/>
        <end position="839"/>
    </location>
</feature>
<comment type="caution">
    <text evidence="6">The sequence shown here is derived from an EMBL/GenBank/DDBJ whole genome shotgun (WGS) entry which is preliminary data.</text>
</comment>
<feature type="region of interest" description="Disordered" evidence="4">
    <location>
        <begin position="1"/>
        <end position="58"/>
    </location>
</feature>
<dbReference type="AlphaFoldDB" id="A0A5C6FDD3"/>
<accession>A0A5C6FDD3</accession>
<feature type="compositionally biased region" description="Acidic residues" evidence="4">
    <location>
        <begin position="557"/>
        <end position="571"/>
    </location>
</feature>
<evidence type="ECO:0000313" key="7">
    <source>
        <dbReference type="Proteomes" id="UP000318288"/>
    </source>
</evidence>
<keyword evidence="7" id="KW-1185">Reference proteome</keyword>
<feature type="region of interest" description="Disordered" evidence="4">
    <location>
        <begin position="936"/>
        <end position="959"/>
    </location>
</feature>
<dbReference type="Gene3D" id="3.30.1370.120">
    <property type="match status" value="2"/>
</dbReference>
<evidence type="ECO:0000313" key="6">
    <source>
        <dbReference type="EMBL" id="TWU58752.1"/>
    </source>
</evidence>
<dbReference type="GO" id="GO:0016020">
    <property type="term" value="C:membrane"/>
    <property type="evidence" value="ECO:0007669"/>
    <property type="project" value="UniProtKB-SubCell"/>
</dbReference>
<reference evidence="6 7" key="1">
    <citation type="submission" date="2019-02" db="EMBL/GenBank/DDBJ databases">
        <title>Deep-cultivation of Planctomycetes and their phenomic and genomic characterization uncovers novel biology.</title>
        <authorList>
            <person name="Wiegand S."/>
            <person name="Jogler M."/>
            <person name="Boedeker C."/>
            <person name="Pinto D."/>
            <person name="Vollmers J."/>
            <person name="Rivas-Marin E."/>
            <person name="Kohn T."/>
            <person name="Peeters S.H."/>
            <person name="Heuer A."/>
            <person name="Rast P."/>
            <person name="Oberbeckmann S."/>
            <person name="Bunk B."/>
            <person name="Jeske O."/>
            <person name="Meyerdierks A."/>
            <person name="Storesund J.E."/>
            <person name="Kallscheuer N."/>
            <person name="Luecker S."/>
            <person name="Lage O.M."/>
            <person name="Pohl T."/>
            <person name="Merkel B.J."/>
            <person name="Hornburger P."/>
            <person name="Mueller R.-W."/>
            <person name="Bruemmer F."/>
            <person name="Labrenz M."/>
            <person name="Spormann A.M."/>
            <person name="Op Den Camp H."/>
            <person name="Overmann J."/>
            <person name="Amann R."/>
            <person name="Jetten M.S.M."/>
            <person name="Mascher T."/>
            <person name="Medema M.H."/>
            <person name="Devos D.P."/>
            <person name="Kaster A.-K."/>
            <person name="Ovreas L."/>
            <person name="Rohde M."/>
            <person name="Galperin M.Y."/>
            <person name="Jogler C."/>
        </authorList>
    </citation>
    <scope>NUCLEOTIDE SEQUENCE [LARGE SCALE GENOMIC DNA]</scope>
    <source>
        <strain evidence="6 7">Poly51</strain>
    </source>
</reference>
<protein>
    <submittedName>
        <fullName evidence="6">Bacterial type II/III secretion system short domain protein</fullName>
    </submittedName>
</protein>
<evidence type="ECO:0000256" key="4">
    <source>
        <dbReference type="SAM" id="MobiDB-lite"/>
    </source>
</evidence>
<evidence type="ECO:0000256" key="2">
    <source>
        <dbReference type="ARBA" id="ARBA00022729"/>
    </source>
</evidence>
<gene>
    <name evidence="6" type="ORF">Poly51_15320</name>
</gene>
<dbReference type="PANTHER" id="PTHR30332">
    <property type="entry name" value="PROBABLE GENERAL SECRETION PATHWAY PROTEIN D"/>
    <property type="match status" value="1"/>
</dbReference>
<feature type="region of interest" description="Disordered" evidence="4">
    <location>
        <begin position="828"/>
        <end position="866"/>
    </location>
</feature>
<feature type="compositionally biased region" description="Low complexity" evidence="4">
    <location>
        <begin position="1"/>
        <end position="10"/>
    </location>
</feature>
<dbReference type="InterPro" id="IPR038591">
    <property type="entry name" value="NolW-like_sf"/>
</dbReference>
<dbReference type="Proteomes" id="UP000318288">
    <property type="component" value="Unassembled WGS sequence"/>
</dbReference>
<keyword evidence="2" id="KW-0732">Signal</keyword>
<dbReference type="GO" id="GO:0009306">
    <property type="term" value="P:protein secretion"/>
    <property type="evidence" value="ECO:0007669"/>
    <property type="project" value="TreeGrafter"/>
</dbReference>
<feature type="domain" description="NolW-like" evidence="5">
    <location>
        <begin position="346"/>
        <end position="404"/>
    </location>
</feature>
<dbReference type="EMBL" id="SJPW01000002">
    <property type="protein sequence ID" value="TWU58752.1"/>
    <property type="molecule type" value="Genomic_DNA"/>
</dbReference>
<dbReference type="PANTHER" id="PTHR30332:SF24">
    <property type="entry name" value="SECRETIN GSPD-RELATED"/>
    <property type="match status" value="1"/>
</dbReference>
<name>A0A5C6FDD3_9BACT</name>
<comment type="subcellular location">
    <subcellularLocation>
        <location evidence="1">Membrane</location>
    </subcellularLocation>
</comment>
<feature type="compositionally biased region" description="Basic and acidic residues" evidence="4">
    <location>
        <begin position="946"/>
        <end position="959"/>
    </location>
</feature>
<feature type="region of interest" description="Disordered" evidence="4">
    <location>
        <begin position="535"/>
        <end position="594"/>
    </location>
</feature>
<feature type="region of interest" description="Disordered" evidence="4">
    <location>
        <begin position="611"/>
        <end position="653"/>
    </location>
</feature>
<dbReference type="Pfam" id="PF03958">
    <property type="entry name" value="Secretin_N"/>
    <property type="match status" value="2"/>
</dbReference>
<dbReference type="InterPro" id="IPR050810">
    <property type="entry name" value="Bact_Secretion_Sys_Channel"/>
</dbReference>
<organism evidence="6 7">
    <name type="scientific">Rubripirellula tenax</name>
    <dbReference type="NCBI Taxonomy" id="2528015"/>
    <lineage>
        <taxon>Bacteria</taxon>
        <taxon>Pseudomonadati</taxon>
        <taxon>Planctomycetota</taxon>
        <taxon>Planctomycetia</taxon>
        <taxon>Pirellulales</taxon>
        <taxon>Pirellulaceae</taxon>
        <taxon>Rubripirellula</taxon>
    </lineage>
</organism>
<feature type="domain" description="NolW-like" evidence="5">
    <location>
        <begin position="244"/>
        <end position="334"/>
    </location>
</feature>
<keyword evidence="3" id="KW-0472">Membrane</keyword>
<sequence length="959" mass="106262">MQVPSGAVPPGGRPGGKPDKKEGDEKKGDKDESKSDEDKSADAKSPEPKVIRRETTLDEEADADEFNVMVGEDGKVAFEFRNQPWVDLVEWLADISDLPLDWLELPGDRVNMRSPGRYTVEEARDLFNRYLLARGYTLLEIDGGLTVAKTESINPAIVPRVDPSTLGRLPLHSFVRTSLDVGWLSAEKLTEELKPMISSNGRLTALTTTNRIEAMDAAINLRQVAELLGRELDNASRESLAPEFKLRYLPAEEAKSMLEQFLGVEKKKETPLTPQQIQMMQQQRGQNQGAPPQEKKVEISIVANVRQNSVIIRAPADRIAIASEFLLRIDVPRDDIVSLSDVQSRVQVFRLSSLDPEKLIEIVSEMNVLEPTTRIRVDKDNDALIVSGSAADRFIISSLIERLDGSGRSFEVMALRRLDPAEVAESIAFLMGQKDEDDSNKSNRRSYYYGYYGGGNDDEKKEKDEFRVSANMRYRQILLWANEREMEEVRSLLIKLGELPPPGGNSQTVRILDASATPETYEYLQRLRQQWSRISPNPLELPDEGSFIDPNAPPNRDEDEDASDDADEDDSDIKPAKPQPTKPSGGETAANEDSVAVASPTNQFQLTVFQDTLPDSDPNDLPPVIRSSKDFDRMFGKKDAKPKPARDSGDQPPIRIELDANGNLVLVSPDTDALDRLENLMLQVTPPKRPYRVFHIEHASASWMRINLEDYFKDLEDDKESDADSFYRYFWGSGNDEKDEGPSGLGKGNKLKFVDDIDTNTLVVTGASGEQLQTIGELIELWDVEEPVNKRKARFTRLVAIEFGKADKISETVKEAYRDLLSSNDKTFAGGKGGDGGAAGKKEVTKSRGGSGSELQNTESGRDGGGADFSFKGKLSLGVDTIGNTILVSAEGEPLLELVAEMIDQLDQAAKPQGEVQIVEISGDINSDMLQSALRALGSETGARPQRRETSKRDRESSE</sequence>
<feature type="compositionally biased region" description="Basic and acidic residues" evidence="4">
    <location>
        <begin position="627"/>
        <end position="649"/>
    </location>
</feature>
<evidence type="ECO:0000256" key="3">
    <source>
        <dbReference type="ARBA" id="ARBA00023136"/>
    </source>
</evidence>
<evidence type="ECO:0000259" key="5">
    <source>
        <dbReference type="Pfam" id="PF03958"/>
    </source>
</evidence>
<dbReference type="GO" id="GO:0015627">
    <property type="term" value="C:type II protein secretion system complex"/>
    <property type="evidence" value="ECO:0007669"/>
    <property type="project" value="TreeGrafter"/>
</dbReference>
<dbReference type="InterPro" id="IPR005644">
    <property type="entry name" value="NolW-like"/>
</dbReference>
<evidence type="ECO:0000256" key="1">
    <source>
        <dbReference type="ARBA" id="ARBA00004370"/>
    </source>
</evidence>